<organism evidence="3 4">
    <name type="scientific">Spirosoma sordidisoli</name>
    <dbReference type="NCBI Taxonomy" id="2502893"/>
    <lineage>
        <taxon>Bacteria</taxon>
        <taxon>Pseudomonadati</taxon>
        <taxon>Bacteroidota</taxon>
        <taxon>Cytophagia</taxon>
        <taxon>Cytophagales</taxon>
        <taxon>Cytophagaceae</taxon>
        <taxon>Spirosoma</taxon>
    </lineage>
</organism>
<accession>A0A4Q2UHJ9</accession>
<evidence type="ECO:0000256" key="1">
    <source>
        <dbReference type="SAM" id="MobiDB-lite"/>
    </source>
</evidence>
<dbReference type="Pfam" id="PF11188">
    <property type="entry name" value="DUF2975"/>
    <property type="match status" value="1"/>
</dbReference>
<protein>
    <submittedName>
        <fullName evidence="3">DUF2975 domain-containing protein</fullName>
    </submittedName>
</protein>
<evidence type="ECO:0000313" key="4">
    <source>
        <dbReference type="Proteomes" id="UP000290407"/>
    </source>
</evidence>
<feature type="transmembrane region" description="Helical" evidence="2">
    <location>
        <begin position="242"/>
        <end position="264"/>
    </location>
</feature>
<feature type="compositionally biased region" description="Polar residues" evidence="1">
    <location>
        <begin position="59"/>
        <end position="79"/>
    </location>
</feature>
<keyword evidence="2" id="KW-0472">Membrane</keyword>
<gene>
    <name evidence="3" type="ORF">EQG79_27245</name>
</gene>
<sequence length="278" mass="32071">MKSSRLIRFMQRLLTMLFYGELLFLFVLTPIGIVLFVRSTHPTSSVIRVQKPGEPEADQGQQLSKTQSPLSKQQRNNEEPNSWMSSYLEINATVNPYWRHVRYTKWATFLKTPLPVRIDNTSAVYISKAPSASSTHHLEYRWSSWADFRTLPLRVILLTIVYPLLTIVLTVVITYMGKRLFDGITQRGFFEQQQVSRLTTIGWLFMGYGLSEFIIHVLKFWYVRTALLDYGLVMSPTVRLGWGWPAGSATFFVGAVILTLAHVFTYGLQLRQEHELTI</sequence>
<keyword evidence="2" id="KW-1133">Transmembrane helix</keyword>
<comment type="caution">
    <text evidence="3">The sequence shown here is derived from an EMBL/GenBank/DDBJ whole genome shotgun (WGS) entry which is preliminary data.</text>
</comment>
<dbReference type="Proteomes" id="UP000290407">
    <property type="component" value="Unassembled WGS sequence"/>
</dbReference>
<keyword evidence="4" id="KW-1185">Reference proteome</keyword>
<feature type="region of interest" description="Disordered" evidence="1">
    <location>
        <begin position="50"/>
        <end position="79"/>
    </location>
</feature>
<keyword evidence="2" id="KW-0812">Transmembrane</keyword>
<evidence type="ECO:0000313" key="3">
    <source>
        <dbReference type="EMBL" id="RYC66800.1"/>
    </source>
</evidence>
<dbReference type="AlphaFoldDB" id="A0A4Q2UHJ9"/>
<dbReference type="EMBL" id="SBLB01000011">
    <property type="protein sequence ID" value="RYC66800.1"/>
    <property type="molecule type" value="Genomic_DNA"/>
</dbReference>
<name>A0A4Q2UHJ9_9BACT</name>
<feature type="transmembrane region" description="Helical" evidence="2">
    <location>
        <begin position="198"/>
        <end position="222"/>
    </location>
</feature>
<feature type="transmembrane region" description="Helical" evidence="2">
    <location>
        <begin position="12"/>
        <end position="37"/>
    </location>
</feature>
<feature type="transmembrane region" description="Helical" evidence="2">
    <location>
        <begin position="155"/>
        <end position="177"/>
    </location>
</feature>
<reference evidence="3 4" key="1">
    <citation type="submission" date="2019-01" db="EMBL/GenBank/DDBJ databases">
        <title>Spirosoma flava sp. nov., a propanil-degrading bacterium isolated from herbicide-contaminated soil.</title>
        <authorList>
            <person name="Zhang L."/>
            <person name="Jiang J.-D."/>
        </authorList>
    </citation>
    <scope>NUCLEOTIDE SEQUENCE [LARGE SCALE GENOMIC DNA]</scope>
    <source>
        <strain evidence="3 4">TY50</strain>
    </source>
</reference>
<evidence type="ECO:0000256" key="2">
    <source>
        <dbReference type="SAM" id="Phobius"/>
    </source>
</evidence>
<proteinExistence type="predicted"/>
<dbReference type="InterPro" id="IPR021354">
    <property type="entry name" value="DUF2975"/>
</dbReference>